<dbReference type="AlphaFoldDB" id="A0A494WS37"/>
<dbReference type="InterPro" id="IPR002822">
    <property type="entry name" value="Ni_insertion"/>
</dbReference>
<evidence type="ECO:0000313" key="4">
    <source>
        <dbReference type="EMBL" id="RKO65523.1"/>
    </source>
</evidence>
<dbReference type="GO" id="GO:0051604">
    <property type="term" value="P:protein maturation"/>
    <property type="evidence" value="ECO:0007669"/>
    <property type="project" value="UniProtKB-UniRule"/>
</dbReference>
<organism evidence="4 5">
    <name type="scientific">Desulfofundulus salinus</name>
    <dbReference type="NCBI Taxonomy" id="2419843"/>
    <lineage>
        <taxon>Bacteria</taxon>
        <taxon>Bacillati</taxon>
        <taxon>Bacillota</taxon>
        <taxon>Clostridia</taxon>
        <taxon>Eubacteriales</taxon>
        <taxon>Peptococcaceae</taxon>
        <taxon>Desulfofundulus</taxon>
    </lineage>
</organism>
<evidence type="ECO:0000313" key="5">
    <source>
        <dbReference type="Proteomes" id="UP000271256"/>
    </source>
</evidence>
<comment type="function">
    <text evidence="3">Involved in the biosynthesis of a nickel-pincer cofactor ((SCS)Ni(II) pincer complex). Binds Ni(2+), and functions in nickel delivery to pyridinium-3,5-bisthiocarboxylic acid mononucleotide (P2TMN), to form the mature cofactor. Is thus probably required for the activation of nickel-pincer cofactor-dependent enzymes.</text>
</comment>
<name>A0A494WS37_9FIRM</name>
<dbReference type="PANTHER" id="PTHR36566">
    <property type="entry name" value="NICKEL INSERTION PROTEIN-RELATED"/>
    <property type="match status" value="1"/>
</dbReference>
<dbReference type="EC" id="4.99.1.12" evidence="3"/>
<dbReference type="OrthoDB" id="9765625at2"/>
<dbReference type="NCBIfam" id="TIGR00299">
    <property type="entry name" value="nickel pincer cofactor biosynthesis protein LarC"/>
    <property type="match status" value="1"/>
</dbReference>
<evidence type="ECO:0000256" key="1">
    <source>
        <dbReference type="ARBA" id="ARBA00022596"/>
    </source>
</evidence>
<dbReference type="Gene3D" id="3.10.20.300">
    <property type="entry name" value="mk0293 like domain"/>
    <property type="match status" value="1"/>
</dbReference>
<keyword evidence="1 3" id="KW-0533">Nickel</keyword>
<comment type="catalytic activity">
    <reaction evidence="3">
        <text>Ni(II)-pyridinium-3,5-bisthiocarboxylate mononucleotide = pyridinium-3,5-bisthiocarboxylate mononucleotide + Ni(2+)</text>
        <dbReference type="Rhea" id="RHEA:54784"/>
        <dbReference type="ChEBI" id="CHEBI:49786"/>
        <dbReference type="ChEBI" id="CHEBI:137372"/>
        <dbReference type="ChEBI" id="CHEBI:137373"/>
        <dbReference type="EC" id="4.99.1.12"/>
    </reaction>
</comment>
<keyword evidence="5" id="KW-1185">Reference proteome</keyword>
<dbReference type="GO" id="GO:0016151">
    <property type="term" value="F:nickel cation binding"/>
    <property type="evidence" value="ECO:0007669"/>
    <property type="project" value="UniProtKB-UniRule"/>
</dbReference>
<proteinExistence type="inferred from homology"/>
<dbReference type="HAMAP" id="MF_01074">
    <property type="entry name" value="LarC"/>
    <property type="match status" value="1"/>
</dbReference>
<dbReference type="Proteomes" id="UP000271256">
    <property type="component" value="Unassembled WGS sequence"/>
</dbReference>
<comment type="caution">
    <text evidence="4">The sequence shown here is derived from an EMBL/GenBank/DDBJ whole genome shotgun (WGS) entry which is preliminary data.</text>
</comment>
<accession>A0A494WS37</accession>
<protein>
    <recommendedName>
        <fullName evidence="3">Pyridinium-3,5-bisthiocarboxylic acid mononucleotide nickel insertion protein</fullName>
        <shortName evidence="3">P2TMN nickel insertion protein</shortName>
        <ecNumber evidence="3">4.99.1.12</ecNumber>
    </recommendedName>
    <alternativeName>
        <fullName evidence="3">Nickel-pincer cofactor biosynthesis protein LarC</fullName>
    </alternativeName>
</protein>
<dbReference type="RefSeq" id="WP_121450000.1">
    <property type="nucleotide sequence ID" value="NZ_RBWE01000001.1"/>
</dbReference>
<dbReference type="EMBL" id="RBWE01000001">
    <property type="protein sequence ID" value="RKO65523.1"/>
    <property type="molecule type" value="Genomic_DNA"/>
</dbReference>
<comment type="similarity">
    <text evidence="3">Belongs to the LarC family.</text>
</comment>
<evidence type="ECO:0000256" key="3">
    <source>
        <dbReference type="HAMAP-Rule" id="MF_01074"/>
    </source>
</evidence>
<dbReference type="Pfam" id="PF01969">
    <property type="entry name" value="Ni_insertion"/>
    <property type="match status" value="1"/>
</dbReference>
<gene>
    <name evidence="3 4" type="primary">larC</name>
    <name evidence="4" type="ORF">D7024_00100</name>
</gene>
<dbReference type="Gene3D" id="3.30.70.1380">
    <property type="entry name" value="Transcriptional regulatory protein pf0864 domain like"/>
    <property type="match status" value="1"/>
</dbReference>
<reference evidence="4 5" key="1">
    <citation type="submission" date="2018-10" db="EMBL/GenBank/DDBJ databases">
        <authorList>
            <person name="Grouzdev D.S."/>
            <person name="Krutkina M.S."/>
            <person name="Tourova T.P."/>
            <person name="Nazina T.N."/>
        </authorList>
    </citation>
    <scope>NUCLEOTIDE SEQUENCE [LARGE SCALE GENOMIC DNA]</scope>
    <source>
        <strain evidence="4 5">435</strain>
    </source>
</reference>
<keyword evidence="2 3" id="KW-0456">Lyase</keyword>
<dbReference type="PANTHER" id="PTHR36566:SF1">
    <property type="entry name" value="PYRIDINIUM-3,5-BISTHIOCARBOXYLIC ACID MONONUCLEOTIDE NICKEL INSERTION PROTEIN"/>
    <property type="match status" value="1"/>
</dbReference>
<dbReference type="GO" id="GO:0016829">
    <property type="term" value="F:lyase activity"/>
    <property type="evidence" value="ECO:0007669"/>
    <property type="project" value="UniProtKB-UniRule"/>
</dbReference>
<sequence length="398" mass="42866">MNIAYLDCVGGISGEMLLAALIDGGVNARELTGQLNFLHLGGFEVNITEEVKGGWRGIRLFFSVDTPFRSSYQLGDVLELIASSSLPAPIKKTAGRVFERLACAEARVRGISPREVCFEGGQFIKSVLAVTGSCLALFMLQVERVYCSPLPVGHGPLIRTGGVMPVPAPATAELMLGVPVYTVDAEGELVTADGAAIATTLAAEFGPLPPMQIAGIGYGIGAHNFSVPNLLRVFLGKHIQGSSTGTPGGGDTVLVMETDIDDMNPEFFSYVDHLLRQGGALDVFLTPTIMKKGRPGTRLTVLCPPALEEVLLGIIFRETTTLGVRIRQERRSVLNRHQVQVQTPWGQVGVKVAYLTPDNPLQVSPEYEDCRRLAESSSRPIQEIYHAARQAALDKLQE</sequence>
<evidence type="ECO:0000256" key="2">
    <source>
        <dbReference type="ARBA" id="ARBA00023239"/>
    </source>
</evidence>